<dbReference type="STRING" id="857566.A0A1E3PTC1"/>
<dbReference type="Pfam" id="PF10360">
    <property type="entry name" value="DUF2433"/>
    <property type="match status" value="1"/>
</dbReference>
<feature type="region of interest" description="Disordered" evidence="1">
    <location>
        <begin position="569"/>
        <end position="650"/>
    </location>
</feature>
<dbReference type="PANTHER" id="PTHR31987">
    <property type="entry name" value="GLUTAMINASE A-RELATED"/>
    <property type="match status" value="1"/>
</dbReference>
<dbReference type="EMBL" id="KV454406">
    <property type="protein sequence ID" value="ODQ68182.1"/>
    <property type="molecule type" value="Genomic_DNA"/>
</dbReference>
<dbReference type="OrthoDB" id="3918848at2759"/>
<dbReference type="AlphaFoldDB" id="A0A1E3PTC1"/>
<feature type="compositionally biased region" description="Gly residues" evidence="1">
    <location>
        <begin position="629"/>
        <end position="639"/>
    </location>
</feature>
<dbReference type="PANTHER" id="PTHR31987:SF11">
    <property type="entry name" value="DUF2433 DOMAIN-CONTAINING PROTEIN"/>
    <property type="match status" value="1"/>
</dbReference>
<accession>A0A1E3PTC1</accession>
<evidence type="ECO:0000313" key="4">
    <source>
        <dbReference type="Proteomes" id="UP000095009"/>
    </source>
</evidence>
<feature type="compositionally biased region" description="Low complexity" evidence="1">
    <location>
        <begin position="571"/>
        <end position="588"/>
    </location>
</feature>
<evidence type="ECO:0000256" key="1">
    <source>
        <dbReference type="SAM" id="MobiDB-lite"/>
    </source>
</evidence>
<dbReference type="CDD" id="cd00590">
    <property type="entry name" value="RRM_SF"/>
    <property type="match status" value="1"/>
</dbReference>
<evidence type="ECO:0000313" key="3">
    <source>
        <dbReference type="EMBL" id="ODQ68182.1"/>
    </source>
</evidence>
<feature type="compositionally biased region" description="Polar residues" evidence="1">
    <location>
        <begin position="470"/>
        <end position="492"/>
    </location>
</feature>
<name>A0A1E3PTC1_9ASCO</name>
<feature type="compositionally biased region" description="Low complexity" evidence="1">
    <location>
        <begin position="613"/>
        <end position="627"/>
    </location>
</feature>
<dbReference type="InterPro" id="IPR018829">
    <property type="entry name" value="DUF2433"/>
</dbReference>
<gene>
    <name evidence="3" type="ORF">NADFUDRAFT_81219</name>
</gene>
<proteinExistence type="predicted"/>
<dbReference type="InterPro" id="IPR052743">
    <property type="entry name" value="Glutaminase_GtaA"/>
</dbReference>
<dbReference type="Proteomes" id="UP000095009">
    <property type="component" value="Unassembled WGS sequence"/>
</dbReference>
<reference evidence="3 4" key="1">
    <citation type="journal article" date="2016" name="Proc. Natl. Acad. Sci. U.S.A.">
        <title>Comparative genomics of biotechnologically important yeasts.</title>
        <authorList>
            <person name="Riley R."/>
            <person name="Haridas S."/>
            <person name="Wolfe K.H."/>
            <person name="Lopes M.R."/>
            <person name="Hittinger C.T."/>
            <person name="Goeker M."/>
            <person name="Salamov A.A."/>
            <person name="Wisecaver J.H."/>
            <person name="Long T.M."/>
            <person name="Calvey C.H."/>
            <person name="Aerts A.L."/>
            <person name="Barry K.W."/>
            <person name="Choi C."/>
            <person name="Clum A."/>
            <person name="Coughlan A.Y."/>
            <person name="Deshpande S."/>
            <person name="Douglass A.P."/>
            <person name="Hanson S.J."/>
            <person name="Klenk H.-P."/>
            <person name="LaButti K.M."/>
            <person name="Lapidus A."/>
            <person name="Lindquist E.A."/>
            <person name="Lipzen A.M."/>
            <person name="Meier-Kolthoff J.P."/>
            <person name="Ohm R.A."/>
            <person name="Otillar R.P."/>
            <person name="Pangilinan J.L."/>
            <person name="Peng Y."/>
            <person name="Rokas A."/>
            <person name="Rosa C.A."/>
            <person name="Scheuner C."/>
            <person name="Sibirny A.A."/>
            <person name="Slot J.C."/>
            <person name="Stielow J.B."/>
            <person name="Sun H."/>
            <person name="Kurtzman C.P."/>
            <person name="Blackwell M."/>
            <person name="Grigoriev I.V."/>
            <person name="Jeffries T.W."/>
        </authorList>
    </citation>
    <scope>NUCLEOTIDE SEQUENCE [LARGE SCALE GENOMIC DNA]</scope>
    <source>
        <strain evidence="3 4">DSM 6958</strain>
    </source>
</reference>
<keyword evidence="4" id="KW-1185">Reference proteome</keyword>
<feature type="compositionally biased region" description="Basic and acidic residues" evidence="1">
    <location>
        <begin position="640"/>
        <end position="650"/>
    </location>
</feature>
<sequence>MVSVSVIGNLRILCIGELRGQLSRLNELAEDHRADIIIHTGNFGFYDESSISRIPGKTLKHIAMFSPLFDANALLQAAPEMESQADFKARFKGQSLSELPKFINGEMKLNVPIYAIYGSSEDIAVVDKFKLNQYAVPNLNIVDETMSYLIHTRDNKHAIRLLGIGGSLVPHKMFDIGDGRTSIAGSHGLMWMTALQLGQLVHTVSSSYQAQEIRIMITHPSPSREYLLNQIALRLRVDFTLSSGLHFFYGQSFNEYSINPSYTTYLLKLALARQEFDDIWSIVKNGYEKLLDAHSLNQAYLDEVLRLVGKMPHKAEVIPLLGGAEGKHCVDSLNGQSDNLENQDIDDIYRKTAFKSLWHFNLSDVSVGTLVLSFVNGKISIEAQNEGFDFAYRELNQSSPTGAEGVRCLNGTNNSNGVNISSDVNSTDGINVVNNANYSNDTRDVSRHAKPLTMADKFNRAPAAAPIQEINGNGSIDNDRSFSANDESTSSLDQQLPGIWMSNASCGDENIIKTYFDPQDLPHIDSVVIKSSFSPPHKKFALVYFRTGEAAQEALLRVDRDRTGKVSLIQSGLSGNNNNTSGLTTRGGMRTRGSRGGFGSSIRGGSRGGSSRGGSNSMRGSFASKGRGSLRGGRGGLGKLEGDEKKQEET</sequence>
<organism evidence="3 4">
    <name type="scientific">Nadsonia fulvescens var. elongata DSM 6958</name>
    <dbReference type="NCBI Taxonomy" id="857566"/>
    <lineage>
        <taxon>Eukaryota</taxon>
        <taxon>Fungi</taxon>
        <taxon>Dikarya</taxon>
        <taxon>Ascomycota</taxon>
        <taxon>Saccharomycotina</taxon>
        <taxon>Dipodascomycetes</taxon>
        <taxon>Dipodascales</taxon>
        <taxon>Dipodascales incertae sedis</taxon>
        <taxon>Nadsonia</taxon>
    </lineage>
</organism>
<feature type="region of interest" description="Disordered" evidence="1">
    <location>
        <begin position="468"/>
        <end position="492"/>
    </location>
</feature>
<protein>
    <recommendedName>
        <fullName evidence="2">DUF2433 domain-containing protein</fullName>
    </recommendedName>
</protein>
<evidence type="ECO:0000259" key="2">
    <source>
        <dbReference type="Pfam" id="PF10360"/>
    </source>
</evidence>
<feature type="domain" description="DUF2433" evidence="2">
    <location>
        <begin position="249"/>
        <end position="393"/>
    </location>
</feature>